<dbReference type="EMBL" id="FNGP01000001">
    <property type="protein sequence ID" value="SDL21418.1"/>
    <property type="molecule type" value="Genomic_DNA"/>
</dbReference>
<dbReference type="Proteomes" id="UP000199475">
    <property type="component" value="Unassembled WGS sequence"/>
</dbReference>
<feature type="domain" description="Gfo/Idh/MocA-like oxidoreductase N-terminal" evidence="1">
    <location>
        <begin position="5"/>
        <end position="120"/>
    </location>
</feature>
<dbReference type="STRING" id="686624.SAMN04488242_0783"/>
<protein>
    <submittedName>
        <fullName evidence="3">Predicted dehydrogenase</fullName>
    </submittedName>
</protein>
<organism evidence="3 4">
    <name type="scientific">Tessaracoccus oleiagri</name>
    <dbReference type="NCBI Taxonomy" id="686624"/>
    <lineage>
        <taxon>Bacteria</taxon>
        <taxon>Bacillati</taxon>
        <taxon>Actinomycetota</taxon>
        <taxon>Actinomycetes</taxon>
        <taxon>Propionibacteriales</taxon>
        <taxon>Propionibacteriaceae</taxon>
        <taxon>Tessaracoccus</taxon>
    </lineage>
</organism>
<gene>
    <name evidence="3" type="ORF">SAMN04488242_0783</name>
</gene>
<dbReference type="RefSeq" id="WP_176761646.1">
    <property type="nucleotide sequence ID" value="NZ_FNGP01000001.1"/>
</dbReference>
<keyword evidence="4" id="KW-1185">Reference proteome</keyword>
<evidence type="ECO:0000313" key="3">
    <source>
        <dbReference type="EMBL" id="SDL21418.1"/>
    </source>
</evidence>
<dbReference type="PANTHER" id="PTHR43249:SF1">
    <property type="entry name" value="D-GLUCOSIDE 3-DEHYDROGENASE"/>
    <property type="match status" value="1"/>
</dbReference>
<accession>A0A1G9I861</accession>
<dbReference type="Gene3D" id="3.30.360.10">
    <property type="entry name" value="Dihydrodipicolinate Reductase, domain 2"/>
    <property type="match status" value="1"/>
</dbReference>
<evidence type="ECO:0000259" key="2">
    <source>
        <dbReference type="Pfam" id="PF22725"/>
    </source>
</evidence>
<dbReference type="InterPro" id="IPR000683">
    <property type="entry name" value="Gfo/Idh/MocA-like_OxRdtase_N"/>
</dbReference>
<proteinExistence type="predicted"/>
<name>A0A1G9I861_9ACTN</name>
<dbReference type="Pfam" id="PF01408">
    <property type="entry name" value="GFO_IDH_MocA"/>
    <property type="match status" value="1"/>
</dbReference>
<sequence length="341" mass="36316">MGEGLRVGLLGMGMIGVQHASALNELRDLVELRAYTGSSPDGAARGGWPDAERVSRDELYARDDVDIIVICTPSDGHAAQAMEALGAGKHVVVEKPFALNVAAAERINALAAERGLHVSAIFQRRFEPVHQAVRRLMDSGALGELRLARTHVHWWRDPEYYREAPWRGRTEAGGSALDNQGIHNVDLLRWFAGPVEAVTAQSATLAHDIEAADTFVATLSFASGALGLLSVTTATPPGFPATISLNFDRGTIELGPEEILRWDHEAPRPEVVGAHGAGGSSEPMAFGVANHVAQWRDIVEAIRTGRPSSISGADAAQTVRLTAAIALAADTGRKVRPADLS</sequence>
<dbReference type="PANTHER" id="PTHR43249">
    <property type="entry name" value="UDP-N-ACETYL-2-AMINO-2-DEOXY-D-GLUCURONATE OXIDASE"/>
    <property type="match status" value="1"/>
</dbReference>
<dbReference type="Gene3D" id="3.40.50.720">
    <property type="entry name" value="NAD(P)-binding Rossmann-like Domain"/>
    <property type="match status" value="1"/>
</dbReference>
<dbReference type="InterPro" id="IPR055170">
    <property type="entry name" value="GFO_IDH_MocA-like_dom"/>
</dbReference>
<dbReference type="InterPro" id="IPR052515">
    <property type="entry name" value="Gfo/Idh/MocA_Oxidoreductase"/>
</dbReference>
<feature type="domain" description="GFO/IDH/MocA-like oxidoreductase" evidence="2">
    <location>
        <begin position="130"/>
        <end position="253"/>
    </location>
</feature>
<evidence type="ECO:0000313" key="4">
    <source>
        <dbReference type="Proteomes" id="UP000199475"/>
    </source>
</evidence>
<dbReference type="GO" id="GO:0000166">
    <property type="term" value="F:nucleotide binding"/>
    <property type="evidence" value="ECO:0007669"/>
    <property type="project" value="InterPro"/>
</dbReference>
<reference evidence="3 4" key="1">
    <citation type="submission" date="2016-10" db="EMBL/GenBank/DDBJ databases">
        <authorList>
            <person name="de Groot N.N."/>
        </authorList>
    </citation>
    <scope>NUCLEOTIDE SEQUENCE [LARGE SCALE GENOMIC DNA]</scope>
    <source>
        <strain evidence="3 4">CGMCC 1.9159</strain>
    </source>
</reference>
<dbReference type="SUPFAM" id="SSF55347">
    <property type="entry name" value="Glyceraldehyde-3-phosphate dehydrogenase-like, C-terminal domain"/>
    <property type="match status" value="1"/>
</dbReference>
<dbReference type="AlphaFoldDB" id="A0A1G9I861"/>
<dbReference type="Pfam" id="PF22725">
    <property type="entry name" value="GFO_IDH_MocA_C3"/>
    <property type="match status" value="1"/>
</dbReference>
<dbReference type="SUPFAM" id="SSF51735">
    <property type="entry name" value="NAD(P)-binding Rossmann-fold domains"/>
    <property type="match status" value="1"/>
</dbReference>
<dbReference type="InterPro" id="IPR036291">
    <property type="entry name" value="NAD(P)-bd_dom_sf"/>
</dbReference>
<evidence type="ECO:0000259" key="1">
    <source>
        <dbReference type="Pfam" id="PF01408"/>
    </source>
</evidence>